<dbReference type="Gene3D" id="3.90.960.10">
    <property type="entry name" value="YbaK/aminoacyl-tRNA synthetase-associated domain"/>
    <property type="match status" value="1"/>
</dbReference>
<organism evidence="1 2">
    <name type="scientific">Zostera marina</name>
    <name type="common">Eelgrass</name>
    <dbReference type="NCBI Taxonomy" id="29655"/>
    <lineage>
        <taxon>Eukaryota</taxon>
        <taxon>Viridiplantae</taxon>
        <taxon>Streptophyta</taxon>
        <taxon>Embryophyta</taxon>
        <taxon>Tracheophyta</taxon>
        <taxon>Spermatophyta</taxon>
        <taxon>Magnoliopsida</taxon>
        <taxon>Liliopsida</taxon>
        <taxon>Zosteraceae</taxon>
        <taxon>Zostera</taxon>
    </lineage>
</organism>
<dbReference type="PANTHER" id="PTHR30411:SF4">
    <property type="entry name" value="YBAK_AMINOACYL-TRNA SYNTHETASE-ASSOCIATED DOMAIN-CONTAINING PROTEIN"/>
    <property type="match status" value="1"/>
</dbReference>
<dbReference type="CDD" id="cd04332">
    <property type="entry name" value="YbaK_like"/>
    <property type="match status" value="1"/>
</dbReference>
<dbReference type="EMBL" id="LFYR01002060">
    <property type="protein sequence ID" value="KMZ57498.1"/>
    <property type="molecule type" value="Genomic_DNA"/>
</dbReference>
<evidence type="ECO:0000313" key="1">
    <source>
        <dbReference type="EMBL" id="KMZ57498.1"/>
    </source>
</evidence>
<evidence type="ECO:0000313" key="2">
    <source>
        <dbReference type="Proteomes" id="UP000036987"/>
    </source>
</evidence>
<reference evidence="2" key="1">
    <citation type="journal article" date="2016" name="Nature">
        <title>The genome of the seagrass Zostera marina reveals angiosperm adaptation to the sea.</title>
        <authorList>
            <person name="Olsen J.L."/>
            <person name="Rouze P."/>
            <person name="Verhelst B."/>
            <person name="Lin Y.-C."/>
            <person name="Bayer T."/>
            <person name="Collen J."/>
            <person name="Dattolo E."/>
            <person name="De Paoli E."/>
            <person name="Dittami S."/>
            <person name="Maumus F."/>
            <person name="Michel G."/>
            <person name="Kersting A."/>
            <person name="Lauritano C."/>
            <person name="Lohaus R."/>
            <person name="Toepel M."/>
            <person name="Tonon T."/>
            <person name="Vanneste K."/>
            <person name="Amirebrahimi M."/>
            <person name="Brakel J."/>
            <person name="Bostroem C."/>
            <person name="Chovatia M."/>
            <person name="Grimwood J."/>
            <person name="Jenkins J.W."/>
            <person name="Jueterbock A."/>
            <person name="Mraz A."/>
            <person name="Stam W.T."/>
            <person name="Tice H."/>
            <person name="Bornberg-Bauer E."/>
            <person name="Green P.J."/>
            <person name="Pearson G.A."/>
            <person name="Procaccini G."/>
            <person name="Duarte C.M."/>
            <person name="Schmutz J."/>
            <person name="Reusch T.B.H."/>
            <person name="Van de Peer Y."/>
        </authorList>
    </citation>
    <scope>NUCLEOTIDE SEQUENCE [LARGE SCALE GENOMIC DNA]</scope>
    <source>
        <strain evidence="2">cv. Finnish</strain>
    </source>
</reference>
<dbReference type="GO" id="GO:0016874">
    <property type="term" value="F:ligase activity"/>
    <property type="evidence" value="ECO:0007669"/>
    <property type="project" value="UniProtKB-KW"/>
</dbReference>
<dbReference type="OrthoDB" id="1058301at2759"/>
<keyword evidence="1" id="KW-0436">Ligase</keyword>
<keyword evidence="2" id="KW-1185">Reference proteome</keyword>
<comment type="caution">
    <text evidence="1">The sequence shown here is derived from an EMBL/GenBank/DDBJ whole genome shotgun (WGS) entry which is preliminary data.</text>
</comment>
<proteinExistence type="predicted"/>
<sequence>MDRFADLERVQTLILQRIEKLELSLLLPQELDVKGGSDVGRNVLTTEEFLSGILRSQGVSDFCFKRVPKDYYDWSLDSRKDVLDASSVDHLCKSIVMVNTQASASVTDCSDHNNSKYYVVVVQYTARLNAENIKNFLYTLNNGKIAKKKFNMRLAPEKESLELTGFEHNGVTCIGMKTDIP</sequence>
<accession>A0A0K9NLK2</accession>
<gene>
    <name evidence="1" type="ORF">ZOSMA_85G00650</name>
</gene>
<dbReference type="SUPFAM" id="SSF55826">
    <property type="entry name" value="YbaK/ProRS associated domain"/>
    <property type="match status" value="1"/>
</dbReference>
<name>A0A0K9NLK2_ZOSMR</name>
<feature type="non-terminal residue" evidence="1">
    <location>
        <position position="181"/>
    </location>
</feature>
<dbReference type="InterPro" id="IPR036754">
    <property type="entry name" value="YbaK/aa-tRNA-synt-asso_dom_sf"/>
</dbReference>
<dbReference type="Proteomes" id="UP000036987">
    <property type="component" value="Unassembled WGS sequence"/>
</dbReference>
<dbReference type="GO" id="GO:0106074">
    <property type="term" value="P:aminoacyl-tRNA metabolism involved in translational fidelity"/>
    <property type="evidence" value="ECO:0000318"/>
    <property type="project" value="GO_Central"/>
</dbReference>
<protein>
    <submittedName>
        <fullName evidence="1">Proline--tRNA ligase</fullName>
    </submittedName>
</protein>
<dbReference type="STRING" id="29655.A0A0K9NLK2"/>
<dbReference type="AlphaFoldDB" id="A0A0K9NLK2"/>
<dbReference type="PANTHER" id="PTHR30411">
    <property type="entry name" value="CYTOPLASMIC PROTEIN"/>
    <property type="match status" value="1"/>
</dbReference>
<dbReference type="GO" id="GO:0002161">
    <property type="term" value="F:aminoacyl-tRNA deacylase activity"/>
    <property type="evidence" value="ECO:0000318"/>
    <property type="project" value="GO_Central"/>
</dbReference>